<protein>
    <submittedName>
        <fullName evidence="1">Uncharacterized protein</fullName>
    </submittedName>
</protein>
<accession>A0A6M3LUP7</accession>
<dbReference type="EMBL" id="MT143527">
    <property type="protein sequence ID" value="QJA97809.1"/>
    <property type="molecule type" value="Genomic_DNA"/>
</dbReference>
<organism evidence="1">
    <name type="scientific">viral metagenome</name>
    <dbReference type="NCBI Taxonomy" id="1070528"/>
    <lineage>
        <taxon>unclassified sequences</taxon>
        <taxon>metagenomes</taxon>
        <taxon>organismal metagenomes</taxon>
    </lineage>
</organism>
<name>A0A6M3LUP7_9ZZZZ</name>
<evidence type="ECO:0000313" key="1">
    <source>
        <dbReference type="EMBL" id="QJA97809.1"/>
    </source>
</evidence>
<proteinExistence type="predicted"/>
<dbReference type="AlphaFoldDB" id="A0A6M3LUP7"/>
<gene>
    <name evidence="1" type="ORF">MM415B05929_0006</name>
</gene>
<sequence length="49" mass="5709">MNKKNFIKESATPEQVMEKLFCVAIINQGTEIASKIFKSYLDMRKIIEE</sequence>
<reference evidence="1" key="1">
    <citation type="submission" date="2020-03" db="EMBL/GenBank/DDBJ databases">
        <title>The deep terrestrial virosphere.</title>
        <authorList>
            <person name="Holmfeldt K."/>
            <person name="Nilsson E."/>
            <person name="Simone D."/>
            <person name="Lopez-Fernandez M."/>
            <person name="Wu X."/>
            <person name="de Brujin I."/>
            <person name="Lundin D."/>
            <person name="Andersson A."/>
            <person name="Bertilsson S."/>
            <person name="Dopson M."/>
        </authorList>
    </citation>
    <scope>NUCLEOTIDE SEQUENCE</scope>
    <source>
        <strain evidence="1">MM415B05929</strain>
    </source>
</reference>